<evidence type="ECO:0000256" key="1">
    <source>
        <dbReference type="SAM" id="Phobius"/>
    </source>
</evidence>
<name>A0ABT2FQU7_9GAMM</name>
<accession>A0ABT2FQU7</accession>
<dbReference type="Proteomes" id="UP001201549">
    <property type="component" value="Unassembled WGS sequence"/>
</dbReference>
<keyword evidence="3" id="KW-1185">Reference proteome</keyword>
<dbReference type="EMBL" id="JAKOGG010000096">
    <property type="protein sequence ID" value="MCS4558723.1"/>
    <property type="molecule type" value="Genomic_DNA"/>
</dbReference>
<comment type="caution">
    <text evidence="2">The sequence shown here is derived from an EMBL/GenBank/DDBJ whole genome shotgun (WGS) entry which is preliminary data.</text>
</comment>
<feature type="transmembrane region" description="Helical" evidence="1">
    <location>
        <begin position="84"/>
        <end position="103"/>
    </location>
</feature>
<reference evidence="2 3" key="1">
    <citation type="submission" date="2022-02" db="EMBL/GenBank/DDBJ databases">
        <authorList>
            <person name="Zhuang L."/>
        </authorList>
    </citation>
    <scope>NUCLEOTIDE SEQUENCE [LARGE SCALE GENOMIC DNA]</scope>
    <source>
        <strain evidence="2 3">C32</strain>
    </source>
</reference>
<feature type="transmembrane region" description="Helical" evidence="1">
    <location>
        <begin position="44"/>
        <end position="63"/>
    </location>
</feature>
<organism evidence="2 3">
    <name type="scientific">Shewanella electrica</name>
    <dbReference type="NCBI Taxonomy" id="515560"/>
    <lineage>
        <taxon>Bacteria</taxon>
        <taxon>Pseudomonadati</taxon>
        <taxon>Pseudomonadota</taxon>
        <taxon>Gammaproteobacteria</taxon>
        <taxon>Alteromonadales</taxon>
        <taxon>Shewanellaceae</taxon>
        <taxon>Shewanella</taxon>
    </lineage>
</organism>
<feature type="non-terminal residue" evidence="2">
    <location>
        <position position="1"/>
    </location>
</feature>
<proteinExistence type="predicted"/>
<evidence type="ECO:0000313" key="3">
    <source>
        <dbReference type="Proteomes" id="UP001201549"/>
    </source>
</evidence>
<evidence type="ECO:0000313" key="2">
    <source>
        <dbReference type="EMBL" id="MCS4558723.1"/>
    </source>
</evidence>
<gene>
    <name evidence="2" type="ORF">L9G74_20080</name>
</gene>
<protein>
    <submittedName>
        <fullName evidence="2">Uncharacterized protein</fullName>
    </submittedName>
</protein>
<sequence length="107" mass="11420">KDPGKNITLIALHTTIGTGISTREDIPPPKTNILTGGPSTIAPLMMNIIAQGIIVINMIAPPLMMSTTLPNNDIGMITCQTMSIDILTILIKIIVHLMMSIGIEAEM</sequence>
<keyword evidence="1" id="KW-0812">Transmembrane</keyword>
<keyword evidence="1" id="KW-1133">Transmembrane helix</keyword>
<reference evidence="3" key="2">
    <citation type="submission" date="2023-07" db="EMBL/GenBank/DDBJ databases">
        <title>Shewanella mangrovi sp. nov., an acetaldehyde- degrading bacterium isolated from mangrove sediment.</title>
        <authorList>
            <person name="Liu Y."/>
        </authorList>
    </citation>
    <scope>NUCLEOTIDE SEQUENCE [LARGE SCALE GENOMIC DNA]</scope>
    <source>
        <strain evidence="3">C32</strain>
    </source>
</reference>
<keyword evidence="1" id="KW-0472">Membrane</keyword>